<proteinExistence type="predicted"/>
<keyword evidence="1" id="KW-0472">Membrane</keyword>
<reference evidence="2" key="1">
    <citation type="submission" date="2023-03" db="EMBL/GenBank/DDBJ databases">
        <title>Massive genome expansion in bonnet fungi (Mycena s.s.) driven by repeated elements and novel gene families across ecological guilds.</title>
        <authorList>
            <consortium name="Lawrence Berkeley National Laboratory"/>
            <person name="Harder C.B."/>
            <person name="Miyauchi S."/>
            <person name="Viragh M."/>
            <person name="Kuo A."/>
            <person name="Thoen E."/>
            <person name="Andreopoulos B."/>
            <person name="Lu D."/>
            <person name="Skrede I."/>
            <person name="Drula E."/>
            <person name="Henrissat B."/>
            <person name="Morin E."/>
            <person name="Kohler A."/>
            <person name="Barry K."/>
            <person name="LaButti K."/>
            <person name="Morin E."/>
            <person name="Salamov A."/>
            <person name="Lipzen A."/>
            <person name="Mereny Z."/>
            <person name="Hegedus B."/>
            <person name="Baldrian P."/>
            <person name="Stursova M."/>
            <person name="Weitz H."/>
            <person name="Taylor A."/>
            <person name="Grigoriev I.V."/>
            <person name="Nagy L.G."/>
            <person name="Martin F."/>
            <person name="Kauserud H."/>
        </authorList>
    </citation>
    <scope>NUCLEOTIDE SEQUENCE</scope>
    <source>
        <strain evidence="2">9144</strain>
    </source>
</reference>
<evidence type="ECO:0000313" key="3">
    <source>
        <dbReference type="Proteomes" id="UP001219525"/>
    </source>
</evidence>
<keyword evidence="3" id="KW-1185">Reference proteome</keyword>
<comment type="caution">
    <text evidence="2">The sequence shown here is derived from an EMBL/GenBank/DDBJ whole genome shotgun (WGS) entry which is preliminary data.</text>
</comment>
<gene>
    <name evidence="2" type="ORF">GGX14DRAFT_400372</name>
</gene>
<keyword evidence="1" id="KW-1133">Transmembrane helix</keyword>
<dbReference type="AlphaFoldDB" id="A0AAD6V9F4"/>
<accession>A0AAD6V9F4</accession>
<feature type="transmembrane region" description="Helical" evidence="1">
    <location>
        <begin position="40"/>
        <end position="59"/>
    </location>
</feature>
<sequence length="103" mass="11630">MPSRSMGVDWMYHYTKLVDVISKAVAPQAALPADIWRMRAYRVGVFKVTVACTVVVFAVRQMVLHWQMGTWMGWWSLAVGIQTEAPDEDAVMLCGVGDMSWFS</sequence>
<protein>
    <submittedName>
        <fullName evidence="2">Uncharacterized protein</fullName>
    </submittedName>
</protein>
<dbReference type="Proteomes" id="UP001219525">
    <property type="component" value="Unassembled WGS sequence"/>
</dbReference>
<organism evidence="2 3">
    <name type="scientific">Mycena pura</name>
    <dbReference type="NCBI Taxonomy" id="153505"/>
    <lineage>
        <taxon>Eukaryota</taxon>
        <taxon>Fungi</taxon>
        <taxon>Dikarya</taxon>
        <taxon>Basidiomycota</taxon>
        <taxon>Agaricomycotina</taxon>
        <taxon>Agaricomycetes</taxon>
        <taxon>Agaricomycetidae</taxon>
        <taxon>Agaricales</taxon>
        <taxon>Marasmiineae</taxon>
        <taxon>Mycenaceae</taxon>
        <taxon>Mycena</taxon>
    </lineage>
</organism>
<evidence type="ECO:0000313" key="2">
    <source>
        <dbReference type="EMBL" id="KAJ7200764.1"/>
    </source>
</evidence>
<keyword evidence="1" id="KW-0812">Transmembrane</keyword>
<name>A0AAD6V9F4_9AGAR</name>
<evidence type="ECO:0000256" key="1">
    <source>
        <dbReference type="SAM" id="Phobius"/>
    </source>
</evidence>
<dbReference type="EMBL" id="JARJCW010000061">
    <property type="protein sequence ID" value="KAJ7200764.1"/>
    <property type="molecule type" value="Genomic_DNA"/>
</dbReference>